<dbReference type="GO" id="GO:0005576">
    <property type="term" value="C:extracellular region"/>
    <property type="evidence" value="ECO:0007669"/>
    <property type="project" value="InterPro"/>
</dbReference>
<dbReference type="EMBL" id="KV425979">
    <property type="protein sequence ID" value="KZV94040.1"/>
    <property type="molecule type" value="Genomic_DNA"/>
</dbReference>
<feature type="region of interest" description="Disordered" evidence="12">
    <location>
        <begin position="455"/>
        <end position="486"/>
    </location>
</feature>
<evidence type="ECO:0000256" key="11">
    <source>
        <dbReference type="RuleBase" id="RU361164"/>
    </source>
</evidence>
<keyword evidence="7" id="KW-0325">Glycoprotein</keyword>
<keyword evidence="9 11" id="KW-0326">Glycosidase</keyword>
<evidence type="ECO:0000256" key="4">
    <source>
        <dbReference type="ARBA" id="ARBA00022801"/>
    </source>
</evidence>
<dbReference type="SUPFAM" id="SSF57180">
    <property type="entry name" value="Cellulose-binding domain"/>
    <property type="match status" value="1"/>
</dbReference>
<dbReference type="OrthoDB" id="412382at2759"/>
<dbReference type="InterPro" id="IPR037019">
    <property type="entry name" value="Glyco_hydro_7_sf"/>
</dbReference>
<evidence type="ECO:0000256" key="2">
    <source>
        <dbReference type="ARBA" id="ARBA00006044"/>
    </source>
</evidence>
<dbReference type="InterPro" id="IPR035971">
    <property type="entry name" value="CBD_sf"/>
</dbReference>
<evidence type="ECO:0000313" key="15">
    <source>
        <dbReference type="EMBL" id="KZV94040.1"/>
    </source>
</evidence>
<comment type="similarity">
    <text evidence="2 11">Belongs to the glycosyl hydrolase 7 (cellulase C) family.</text>
</comment>
<dbReference type="SUPFAM" id="SSF49899">
    <property type="entry name" value="Concanavalin A-like lectins/glucanases"/>
    <property type="match status" value="1"/>
</dbReference>
<dbReference type="GO" id="GO:0030248">
    <property type="term" value="F:cellulose binding"/>
    <property type="evidence" value="ECO:0007669"/>
    <property type="project" value="InterPro"/>
</dbReference>
<dbReference type="PRINTS" id="PR00734">
    <property type="entry name" value="GLHYDRLASE7"/>
</dbReference>
<keyword evidence="8" id="KW-0119">Carbohydrate metabolism</keyword>
<feature type="chain" id="PRO_5007859643" description="Glucanase" evidence="13">
    <location>
        <begin position="19"/>
        <end position="521"/>
    </location>
</feature>
<dbReference type="AlphaFoldDB" id="A0A165IXZ9"/>
<dbReference type="InParanoid" id="A0A165IXZ9"/>
<proteinExistence type="inferred from homology"/>
<keyword evidence="16" id="KW-1185">Reference proteome</keyword>
<comment type="catalytic activity">
    <reaction evidence="1">
        <text>Hydrolysis of (1-&gt;4)-beta-D-glucosidic linkages in cellulose and cellotetraose, releasing cellobiose from the non-reducing ends of the chains.</text>
        <dbReference type="EC" id="3.2.1.91"/>
    </reaction>
</comment>
<dbReference type="InterPro" id="IPR000254">
    <property type="entry name" value="CBD"/>
</dbReference>
<dbReference type="Proteomes" id="UP000077266">
    <property type="component" value="Unassembled WGS sequence"/>
</dbReference>
<dbReference type="CDD" id="cd07999">
    <property type="entry name" value="GH7_CBH_EG"/>
    <property type="match status" value="1"/>
</dbReference>
<dbReference type="SMART" id="SM00236">
    <property type="entry name" value="fCBD"/>
    <property type="match status" value="1"/>
</dbReference>
<keyword evidence="10 11" id="KW-0624">Polysaccharide degradation</keyword>
<evidence type="ECO:0000256" key="6">
    <source>
        <dbReference type="ARBA" id="ARBA00023157"/>
    </source>
</evidence>
<evidence type="ECO:0000256" key="8">
    <source>
        <dbReference type="ARBA" id="ARBA00023277"/>
    </source>
</evidence>
<dbReference type="PROSITE" id="PS00562">
    <property type="entry name" value="CBM1_1"/>
    <property type="match status" value="1"/>
</dbReference>
<dbReference type="InterPro" id="IPR001722">
    <property type="entry name" value="Glyco_hydro_7"/>
</dbReference>
<dbReference type="PROSITE" id="PS51164">
    <property type="entry name" value="CBM1_2"/>
    <property type="match status" value="1"/>
</dbReference>
<dbReference type="InterPro" id="IPR013320">
    <property type="entry name" value="ConA-like_dom_sf"/>
</dbReference>
<evidence type="ECO:0000256" key="7">
    <source>
        <dbReference type="ARBA" id="ARBA00023180"/>
    </source>
</evidence>
<evidence type="ECO:0000256" key="5">
    <source>
        <dbReference type="ARBA" id="ARBA00023001"/>
    </source>
</evidence>
<keyword evidence="5 11" id="KW-0136">Cellulose degradation</keyword>
<organism evidence="15 16">
    <name type="scientific">Exidia glandulosa HHB12029</name>
    <dbReference type="NCBI Taxonomy" id="1314781"/>
    <lineage>
        <taxon>Eukaryota</taxon>
        <taxon>Fungi</taxon>
        <taxon>Dikarya</taxon>
        <taxon>Basidiomycota</taxon>
        <taxon>Agaricomycotina</taxon>
        <taxon>Agaricomycetes</taxon>
        <taxon>Auriculariales</taxon>
        <taxon>Exidiaceae</taxon>
        <taxon>Exidia</taxon>
    </lineage>
</organism>
<evidence type="ECO:0000313" key="16">
    <source>
        <dbReference type="Proteomes" id="UP000077266"/>
    </source>
</evidence>
<feature type="region of interest" description="Disordered" evidence="12">
    <location>
        <begin position="405"/>
        <end position="431"/>
    </location>
</feature>
<keyword evidence="3 13" id="KW-0732">Signal</keyword>
<feature type="signal peptide" evidence="13">
    <location>
        <begin position="1"/>
        <end position="18"/>
    </location>
</feature>
<keyword evidence="6" id="KW-1015">Disulfide bond</keyword>
<evidence type="ECO:0000256" key="13">
    <source>
        <dbReference type="SAM" id="SignalP"/>
    </source>
</evidence>
<dbReference type="Gene3D" id="2.70.100.10">
    <property type="entry name" value="Glycoside hydrolase, family 7, domain"/>
    <property type="match status" value="1"/>
</dbReference>
<dbReference type="STRING" id="1314781.A0A165IXZ9"/>
<evidence type="ECO:0000259" key="14">
    <source>
        <dbReference type="PROSITE" id="PS51164"/>
    </source>
</evidence>
<name>A0A165IXZ9_EXIGL</name>
<evidence type="ECO:0000256" key="12">
    <source>
        <dbReference type="SAM" id="MobiDB-lite"/>
    </source>
</evidence>
<dbReference type="GO" id="GO:0030245">
    <property type="term" value="P:cellulose catabolic process"/>
    <property type="evidence" value="ECO:0007669"/>
    <property type="project" value="UniProtKB-KW"/>
</dbReference>
<protein>
    <recommendedName>
        <fullName evidence="11">Glucanase</fullName>
        <ecNumber evidence="11">3.2.1.-</ecNumber>
    </recommendedName>
</protein>
<dbReference type="EC" id="3.2.1.-" evidence="11"/>
<evidence type="ECO:0000256" key="9">
    <source>
        <dbReference type="ARBA" id="ARBA00023295"/>
    </source>
</evidence>
<dbReference type="PANTHER" id="PTHR33753:SF2">
    <property type="entry name" value="GLYCOSIDE HYDROLASE FAMILY 7 PROTEIN"/>
    <property type="match status" value="1"/>
</dbReference>
<dbReference type="PANTHER" id="PTHR33753">
    <property type="entry name" value="1,4-BETA-D-GLUCAN CELLOBIOHYDROLASE B"/>
    <property type="match status" value="1"/>
</dbReference>
<gene>
    <name evidence="15" type="ORF">EXIGLDRAFT_612182</name>
</gene>
<keyword evidence="4 11" id="KW-0378">Hydrolase</keyword>
<evidence type="ECO:0000256" key="3">
    <source>
        <dbReference type="ARBA" id="ARBA00022729"/>
    </source>
</evidence>
<sequence length="521" mass="54365">MFHTVALLSFALLATVHAQQVGTNTAEKHPSLTWQKCTKSGCTNQAGSIVIDANWRWLHTTTGYTNCYTGNTWNATLCPDGATCAANCALDGADYSGTYGITTSGNALTLNFVTNGAQKNIGSRVYLLASETQYQMFNLLNQEFTLDVDVSKLPCGLNGAVYFSEMEADGGLAKNPTNKAGAKYGTGYCDSQCPHDIKFINGAANSEGWTASPNDTNAGSGKYGACCAEMDIWEANKISTAVTPHPCSKSGLVKCSGTDCGDGDNRYGGICDKDGCDFNSYRMGDKTFYGPGMTVDTNKKITVVTQFLTNNNSSSGTLSEIRRIYVQDGKVIANSKTNVAGMAAYDSITTDFCTAQKTAFGDTNSFQAKGGLSGMGGAFSRGMALVLSVWDDHAVNMLWLDSTYPTDADPSKPGVGRGTCSTSSGKPTDVEVNNADATVTYSNIRFGDIGTTYTGTSGGGGSGSSSTGPTTTSGTPTSTSSAPSATQTKYGQCGGTGYTGPKACASGSTCQVLNPYYSQCL</sequence>
<dbReference type="Pfam" id="PF00734">
    <property type="entry name" value="CBM_1"/>
    <property type="match status" value="1"/>
</dbReference>
<feature type="compositionally biased region" description="Low complexity" evidence="12">
    <location>
        <begin position="464"/>
        <end position="486"/>
    </location>
</feature>
<dbReference type="Pfam" id="PF00840">
    <property type="entry name" value="Glyco_hydro_7"/>
    <property type="match status" value="1"/>
</dbReference>
<dbReference type="GO" id="GO:0016162">
    <property type="term" value="F:cellulose 1,4-beta-cellobiosidase activity"/>
    <property type="evidence" value="ECO:0007669"/>
    <property type="project" value="UniProtKB-EC"/>
</dbReference>
<evidence type="ECO:0000256" key="1">
    <source>
        <dbReference type="ARBA" id="ARBA00001641"/>
    </source>
</evidence>
<evidence type="ECO:0000256" key="10">
    <source>
        <dbReference type="ARBA" id="ARBA00023326"/>
    </source>
</evidence>
<dbReference type="FunFam" id="2.70.100.10:FF:000001">
    <property type="entry name" value="Glucanase"/>
    <property type="match status" value="1"/>
</dbReference>
<reference evidence="15 16" key="1">
    <citation type="journal article" date="2016" name="Mol. Biol. Evol.">
        <title>Comparative Genomics of Early-Diverging Mushroom-Forming Fungi Provides Insights into the Origins of Lignocellulose Decay Capabilities.</title>
        <authorList>
            <person name="Nagy L.G."/>
            <person name="Riley R."/>
            <person name="Tritt A."/>
            <person name="Adam C."/>
            <person name="Daum C."/>
            <person name="Floudas D."/>
            <person name="Sun H."/>
            <person name="Yadav J.S."/>
            <person name="Pangilinan J."/>
            <person name="Larsson K.H."/>
            <person name="Matsuura K."/>
            <person name="Barry K."/>
            <person name="Labutti K."/>
            <person name="Kuo R."/>
            <person name="Ohm R.A."/>
            <person name="Bhattacharya S.S."/>
            <person name="Shirouzu T."/>
            <person name="Yoshinaga Y."/>
            <person name="Martin F.M."/>
            <person name="Grigoriev I.V."/>
            <person name="Hibbett D.S."/>
        </authorList>
    </citation>
    <scope>NUCLEOTIDE SEQUENCE [LARGE SCALE GENOMIC DNA]</scope>
    <source>
        <strain evidence="15 16">HHB12029</strain>
    </source>
</reference>
<accession>A0A165IXZ9</accession>
<feature type="domain" description="CBM1" evidence="14">
    <location>
        <begin position="485"/>
        <end position="521"/>
    </location>
</feature>